<accession>A0ABU1YVG7</accession>
<keyword evidence="2" id="KW-1185">Reference proteome</keyword>
<name>A0ABU1YVG7_ROSSA</name>
<gene>
    <name evidence="1" type="ORF">J2X20_005528</name>
</gene>
<proteinExistence type="predicted"/>
<organism evidence="1 2">
    <name type="scientific">Roseateles saccharophilus</name>
    <name type="common">Pseudomonas saccharophila</name>
    <dbReference type="NCBI Taxonomy" id="304"/>
    <lineage>
        <taxon>Bacteria</taxon>
        <taxon>Pseudomonadati</taxon>
        <taxon>Pseudomonadota</taxon>
        <taxon>Betaproteobacteria</taxon>
        <taxon>Burkholderiales</taxon>
        <taxon>Sphaerotilaceae</taxon>
        <taxon>Roseateles</taxon>
    </lineage>
</organism>
<reference evidence="1 2" key="1">
    <citation type="submission" date="2023-07" db="EMBL/GenBank/DDBJ databases">
        <title>Sorghum-associated microbial communities from plants grown in Nebraska, USA.</title>
        <authorList>
            <person name="Schachtman D."/>
        </authorList>
    </citation>
    <scope>NUCLEOTIDE SEQUENCE [LARGE SCALE GENOMIC DNA]</scope>
    <source>
        <strain evidence="1 2">BE314</strain>
    </source>
</reference>
<evidence type="ECO:0000313" key="2">
    <source>
        <dbReference type="Proteomes" id="UP001180453"/>
    </source>
</evidence>
<comment type="caution">
    <text evidence="1">The sequence shown here is derived from an EMBL/GenBank/DDBJ whole genome shotgun (WGS) entry which is preliminary data.</text>
</comment>
<sequence length="238" mass="23981">MNIKDLAMGAAAGAAVAVVTTHYFSDVVAPAPVLGVYVAAPAASAAAPSPAAAASSAASASPGSASAAAPAATAAVPAVACTPALAAAEPRKAASAAAPAALATVRVDVPAVALSEEHAKMLLDLNERPPSLPELHARFAGEPLDAAWSQQMEAQLRQALQDAGVQKGFELLAVECRRTLCELRLFGTGSDAGQRWGGTMGKLAQQPWWGPNFSGVSSSTTGPDDRSVIATILHRAKR</sequence>
<protein>
    <submittedName>
        <fullName evidence="1">Uncharacterized protein</fullName>
    </submittedName>
</protein>
<evidence type="ECO:0000313" key="1">
    <source>
        <dbReference type="EMBL" id="MDR7272843.1"/>
    </source>
</evidence>
<dbReference type="EMBL" id="JAVDXU010000006">
    <property type="protein sequence ID" value="MDR7272843.1"/>
    <property type="molecule type" value="Genomic_DNA"/>
</dbReference>
<dbReference type="RefSeq" id="WP_310272608.1">
    <property type="nucleotide sequence ID" value="NZ_JAVDXU010000006.1"/>
</dbReference>
<dbReference type="Proteomes" id="UP001180453">
    <property type="component" value="Unassembled WGS sequence"/>
</dbReference>